<dbReference type="Pfam" id="PF01909">
    <property type="entry name" value="NTP_transf_2"/>
    <property type="match status" value="1"/>
</dbReference>
<gene>
    <name evidence="2" type="ORF">A2215_02140</name>
</gene>
<dbReference type="GO" id="GO:0016779">
    <property type="term" value="F:nucleotidyltransferase activity"/>
    <property type="evidence" value="ECO:0007669"/>
    <property type="project" value="InterPro"/>
</dbReference>
<organism evidence="2 3">
    <name type="scientific">Candidatus Berkelbacteria bacterium RIFOXYA2_FULL_43_10</name>
    <dbReference type="NCBI Taxonomy" id="1797472"/>
    <lineage>
        <taxon>Bacteria</taxon>
        <taxon>Candidatus Berkelbacteria</taxon>
    </lineage>
</organism>
<dbReference type="STRING" id="1797472.A2215_02140"/>
<dbReference type="AlphaFoldDB" id="A0A1F5E3Q0"/>
<evidence type="ECO:0000313" key="2">
    <source>
        <dbReference type="EMBL" id="OGD61914.1"/>
    </source>
</evidence>
<dbReference type="InterPro" id="IPR043519">
    <property type="entry name" value="NT_sf"/>
</dbReference>
<dbReference type="SUPFAM" id="SSF81301">
    <property type="entry name" value="Nucleotidyltransferase"/>
    <property type="match status" value="1"/>
</dbReference>
<dbReference type="EMBL" id="MEZY01000058">
    <property type="protein sequence ID" value="OGD61914.1"/>
    <property type="molecule type" value="Genomic_DNA"/>
</dbReference>
<dbReference type="CDD" id="cd05403">
    <property type="entry name" value="NT_KNTase_like"/>
    <property type="match status" value="1"/>
</dbReference>
<proteinExistence type="predicted"/>
<dbReference type="Proteomes" id="UP000178583">
    <property type="component" value="Unassembled WGS sequence"/>
</dbReference>
<evidence type="ECO:0000313" key="3">
    <source>
        <dbReference type="Proteomes" id="UP000178583"/>
    </source>
</evidence>
<reference evidence="2 3" key="1">
    <citation type="journal article" date="2016" name="Nat. Commun.">
        <title>Thousands of microbial genomes shed light on interconnected biogeochemical processes in an aquifer system.</title>
        <authorList>
            <person name="Anantharaman K."/>
            <person name="Brown C.T."/>
            <person name="Hug L.A."/>
            <person name="Sharon I."/>
            <person name="Castelle C.J."/>
            <person name="Probst A.J."/>
            <person name="Thomas B.C."/>
            <person name="Singh A."/>
            <person name="Wilkins M.J."/>
            <person name="Karaoz U."/>
            <person name="Brodie E.L."/>
            <person name="Williams K.H."/>
            <person name="Hubbard S.S."/>
            <person name="Banfield J.F."/>
        </authorList>
    </citation>
    <scope>NUCLEOTIDE SEQUENCE [LARGE SCALE GENOMIC DNA]</scope>
</reference>
<dbReference type="Gene3D" id="3.30.460.10">
    <property type="entry name" value="Beta Polymerase, domain 2"/>
    <property type="match status" value="1"/>
</dbReference>
<comment type="caution">
    <text evidence="2">The sequence shown here is derived from an EMBL/GenBank/DDBJ whole genome shotgun (WGS) entry which is preliminary data.</text>
</comment>
<sequence>MRTKKGKNLSIDKKMRYSLHNETFAFLADDPYEEYYEAQIKKATGLSAGGVNSALRDLAETGLILKRDIGKIKFYKFNFENAVGKQYKILLNVGRVWPFVFTQLAKFSERIVLFGSFSRGENLPDSDIDLYIVSREKKKIINIITISDYGDKMQPIIVTPAEEITLDQKLKEEIGKGIVLWEKQNDQL</sequence>
<evidence type="ECO:0000259" key="1">
    <source>
        <dbReference type="Pfam" id="PF01909"/>
    </source>
</evidence>
<dbReference type="InterPro" id="IPR002934">
    <property type="entry name" value="Polymerase_NTP_transf_dom"/>
</dbReference>
<accession>A0A1F5E3Q0</accession>
<name>A0A1F5E3Q0_9BACT</name>
<protein>
    <recommendedName>
        <fullName evidence="1">Polymerase nucleotidyl transferase domain-containing protein</fullName>
    </recommendedName>
</protein>
<feature type="domain" description="Polymerase nucleotidyl transferase" evidence="1">
    <location>
        <begin position="106"/>
        <end position="163"/>
    </location>
</feature>